<reference evidence="2" key="2">
    <citation type="submission" date="2020-09" db="EMBL/GenBank/DDBJ databases">
        <authorList>
            <person name="Sun Q."/>
            <person name="Kim S."/>
        </authorList>
    </citation>
    <scope>NUCLEOTIDE SEQUENCE</scope>
    <source>
        <strain evidence="2">KCTC 42651</strain>
    </source>
</reference>
<dbReference type="Proteomes" id="UP000630353">
    <property type="component" value="Unassembled WGS sequence"/>
</dbReference>
<dbReference type="EMBL" id="BMZS01000002">
    <property type="protein sequence ID" value="GHD42091.1"/>
    <property type="molecule type" value="Genomic_DNA"/>
</dbReference>
<name>A0A918XPF9_9PROT</name>
<comment type="caution">
    <text evidence="2">The sequence shown here is derived from an EMBL/GenBank/DDBJ whole genome shotgun (WGS) entry which is preliminary data.</text>
</comment>
<reference evidence="2" key="1">
    <citation type="journal article" date="2014" name="Int. J. Syst. Evol. Microbiol.">
        <title>Complete genome sequence of Corynebacterium casei LMG S-19264T (=DSM 44701T), isolated from a smear-ripened cheese.</title>
        <authorList>
            <consortium name="US DOE Joint Genome Institute (JGI-PGF)"/>
            <person name="Walter F."/>
            <person name="Albersmeier A."/>
            <person name="Kalinowski J."/>
            <person name="Ruckert C."/>
        </authorList>
    </citation>
    <scope>NUCLEOTIDE SEQUENCE</scope>
    <source>
        <strain evidence="2">KCTC 42651</strain>
    </source>
</reference>
<protein>
    <submittedName>
        <fullName evidence="2">Uncharacterized protein</fullName>
    </submittedName>
</protein>
<accession>A0A918XPF9</accession>
<proteinExistence type="predicted"/>
<dbReference type="AlphaFoldDB" id="A0A918XPF9"/>
<evidence type="ECO:0000313" key="3">
    <source>
        <dbReference type="Proteomes" id="UP000630353"/>
    </source>
</evidence>
<feature type="region of interest" description="Disordered" evidence="1">
    <location>
        <begin position="1"/>
        <end position="26"/>
    </location>
</feature>
<evidence type="ECO:0000256" key="1">
    <source>
        <dbReference type="SAM" id="MobiDB-lite"/>
    </source>
</evidence>
<keyword evidence="3" id="KW-1185">Reference proteome</keyword>
<evidence type="ECO:0000313" key="2">
    <source>
        <dbReference type="EMBL" id="GHD42091.1"/>
    </source>
</evidence>
<organism evidence="2 3">
    <name type="scientific">Thalassobaculum fulvum</name>
    <dbReference type="NCBI Taxonomy" id="1633335"/>
    <lineage>
        <taxon>Bacteria</taxon>
        <taxon>Pseudomonadati</taxon>
        <taxon>Pseudomonadota</taxon>
        <taxon>Alphaproteobacteria</taxon>
        <taxon>Rhodospirillales</taxon>
        <taxon>Thalassobaculaceae</taxon>
        <taxon>Thalassobaculum</taxon>
    </lineage>
</organism>
<sequence length="86" mass="9432">MNSPIRRASGHDMSGGRDRSPPRRFPSLTEQLIAPSDKLKNNINIDASAGLSRASKLESTTSRKIIEDDKAKGPIHLLTESFSDLE</sequence>
<gene>
    <name evidence="2" type="ORF">GCM10017083_06680</name>
</gene>